<dbReference type="GO" id="GO:0006897">
    <property type="term" value="P:endocytosis"/>
    <property type="evidence" value="ECO:0007669"/>
    <property type="project" value="InterPro"/>
</dbReference>
<evidence type="ECO:0000256" key="3">
    <source>
        <dbReference type="ARBA" id="ARBA00022833"/>
    </source>
</evidence>
<dbReference type="Pfam" id="PF01363">
    <property type="entry name" value="FYVE"/>
    <property type="match status" value="1"/>
</dbReference>
<accession>A0A183ASB2</accession>
<evidence type="ECO:0000313" key="8">
    <source>
        <dbReference type="EMBL" id="VDP86067.1"/>
    </source>
</evidence>
<dbReference type="Gene3D" id="3.30.40.10">
    <property type="entry name" value="Zinc/RING finger domain, C3HC4 (zinc finger)"/>
    <property type="match status" value="1"/>
</dbReference>
<dbReference type="InterPro" id="IPR013083">
    <property type="entry name" value="Znf_RING/FYVE/PHD"/>
</dbReference>
<dbReference type="FunFam" id="1.20.5.730:FF:000005">
    <property type="entry name" value="RABaptiN (Rab effector)"/>
    <property type="match status" value="1"/>
</dbReference>
<feature type="compositionally biased region" description="Polar residues" evidence="6">
    <location>
        <begin position="208"/>
        <end position="220"/>
    </location>
</feature>
<feature type="region of interest" description="Disordered" evidence="6">
    <location>
        <begin position="170"/>
        <end position="226"/>
    </location>
</feature>
<dbReference type="PANTHER" id="PTHR31179:SF7">
    <property type="entry name" value="FYVE-TYPE DOMAIN-CONTAINING PROTEIN"/>
    <property type="match status" value="1"/>
</dbReference>
<protein>
    <submittedName>
        <fullName evidence="10">FYVE-type domain-containing protein</fullName>
    </submittedName>
</protein>
<dbReference type="Pfam" id="PF09311">
    <property type="entry name" value="Rab5-bind"/>
    <property type="match status" value="1"/>
</dbReference>
<evidence type="ECO:0000256" key="1">
    <source>
        <dbReference type="ARBA" id="ARBA00022723"/>
    </source>
</evidence>
<dbReference type="WBParaSite" id="ECPE_0000987801-mRNA-1">
    <property type="protein sequence ID" value="ECPE_0000987801-mRNA-1"/>
    <property type="gene ID" value="ECPE_0000987801"/>
</dbReference>
<dbReference type="SUPFAM" id="SSF57903">
    <property type="entry name" value="FYVE/PHD zinc finger"/>
    <property type="match status" value="1"/>
</dbReference>
<dbReference type="PANTHER" id="PTHR31179">
    <property type="entry name" value="RAB GTPASE-BINDING EFFECTOR PROTEIN"/>
    <property type="match status" value="1"/>
</dbReference>
<evidence type="ECO:0000259" key="7">
    <source>
        <dbReference type="PROSITE" id="PS50178"/>
    </source>
</evidence>
<organism evidence="10">
    <name type="scientific">Echinostoma caproni</name>
    <dbReference type="NCBI Taxonomy" id="27848"/>
    <lineage>
        <taxon>Eukaryota</taxon>
        <taxon>Metazoa</taxon>
        <taxon>Spiralia</taxon>
        <taxon>Lophotrochozoa</taxon>
        <taxon>Platyhelminthes</taxon>
        <taxon>Trematoda</taxon>
        <taxon>Digenea</taxon>
        <taxon>Plagiorchiida</taxon>
        <taxon>Echinostomata</taxon>
        <taxon>Echinostomatoidea</taxon>
        <taxon>Echinostomatidae</taxon>
        <taxon>Echinostoma</taxon>
    </lineage>
</organism>
<dbReference type="OrthoDB" id="79871at2759"/>
<keyword evidence="3" id="KW-0862">Zinc</keyword>
<feature type="domain" description="FYVE-type" evidence="7">
    <location>
        <begin position="93"/>
        <end position="156"/>
    </location>
</feature>
<dbReference type="InterPro" id="IPR003914">
    <property type="entry name" value="Rabaptin"/>
</dbReference>
<feature type="coiled-coil region" evidence="5">
    <location>
        <begin position="22"/>
        <end position="63"/>
    </location>
</feature>
<keyword evidence="9" id="KW-1185">Reference proteome</keyword>
<dbReference type="InterPro" id="IPR015390">
    <property type="entry name" value="Rabaptin_Rab5-bd_dom"/>
</dbReference>
<dbReference type="EMBL" id="UZAN01048060">
    <property type="protein sequence ID" value="VDP86067.1"/>
    <property type="molecule type" value="Genomic_DNA"/>
</dbReference>
<dbReference type="SMART" id="SM00064">
    <property type="entry name" value="FYVE"/>
    <property type="match status" value="1"/>
</dbReference>
<evidence type="ECO:0000256" key="4">
    <source>
        <dbReference type="PROSITE-ProRule" id="PRU00091"/>
    </source>
</evidence>
<evidence type="ECO:0000256" key="6">
    <source>
        <dbReference type="SAM" id="MobiDB-lite"/>
    </source>
</evidence>
<reference evidence="10" key="1">
    <citation type="submission" date="2016-06" db="UniProtKB">
        <authorList>
            <consortium name="WormBaseParasite"/>
        </authorList>
    </citation>
    <scope>IDENTIFICATION</scope>
</reference>
<dbReference type="PROSITE" id="PS50178">
    <property type="entry name" value="ZF_FYVE"/>
    <property type="match status" value="1"/>
</dbReference>
<name>A0A183ASB2_9TREM</name>
<feature type="compositionally biased region" description="Polar residues" evidence="6">
    <location>
        <begin position="170"/>
        <end position="200"/>
    </location>
</feature>
<keyword evidence="5" id="KW-0175">Coiled coil</keyword>
<evidence type="ECO:0000256" key="5">
    <source>
        <dbReference type="SAM" id="Coils"/>
    </source>
</evidence>
<evidence type="ECO:0000313" key="9">
    <source>
        <dbReference type="Proteomes" id="UP000272942"/>
    </source>
</evidence>
<sequence length="226" mass="24835">MGGEGYLLGFPNEALIGRHISRSTLQTKLQQAEEEASSARNEVTNLQKRIVTLQSDLDNVESVQADFVRLSQNLQVQLERLRQQDHEVRWVDPEDVSSCFACDSSFVAGSGPTEQRKANCHHCGKVHCSKCLQNTMPSGPLGRQVPVCSVCYTLLNKHVAPYFSTSFQDPSTGAQIRVSSPNMRRNSPSKANSPSTPFSKTKNKSDSRSPLSARTKSTSDVPKKGP</sequence>
<reference evidence="8 9" key="2">
    <citation type="submission" date="2018-11" db="EMBL/GenBank/DDBJ databases">
        <authorList>
            <consortium name="Pathogen Informatics"/>
        </authorList>
    </citation>
    <scope>NUCLEOTIDE SEQUENCE [LARGE SCALE GENOMIC DNA]</scope>
    <source>
        <strain evidence="8 9">Egypt</strain>
    </source>
</reference>
<keyword evidence="1" id="KW-0479">Metal-binding</keyword>
<dbReference type="InterPro" id="IPR017455">
    <property type="entry name" value="Znf_FYVE-rel"/>
</dbReference>
<evidence type="ECO:0000313" key="10">
    <source>
        <dbReference type="WBParaSite" id="ECPE_0000987801-mRNA-1"/>
    </source>
</evidence>
<dbReference type="InterPro" id="IPR011011">
    <property type="entry name" value="Znf_FYVE_PHD"/>
</dbReference>
<dbReference type="Gene3D" id="1.20.5.730">
    <property type="entry name" value="Single helix bin"/>
    <property type="match status" value="1"/>
</dbReference>
<dbReference type="GO" id="GO:0008270">
    <property type="term" value="F:zinc ion binding"/>
    <property type="evidence" value="ECO:0007669"/>
    <property type="project" value="UniProtKB-KW"/>
</dbReference>
<dbReference type="GO" id="GO:0005096">
    <property type="term" value="F:GTPase activator activity"/>
    <property type="evidence" value="ECO:0007669"/>
    <property type="project" value="InterPro"/>
</dbReference>
<gene>
    <name evidence="8" type="ORF">ECPE_LOCUS9847</name>
</gene>
<dbReference type="AlphaFoldDB" id="A0A183ASB2"/>
<dbReference type="InterPro" id="IPR000306">
    <property type="entry name" value="Znf_FYVE"/>
</dbReference>
<dbReference type="Proteomes" id="UP000272942">
    <property type="component" value="Unassembled WGS sequence"/>
</dbReference>
<evidence type="ECO:0000256" key="2">
    <source>
        <dbReference type="ARBA" id="ARBA00022771"/>
    </source>
</evidence>
<proteinExistence type="predicted"/>
<keyword evidence="2 4" id="KW-0863">Zinc-finger</keyword>